<protein>
    <submittedName>
        <fullName evidence="1">ABC transporter ATP-binding protein</fullName>
    </submittedName>
</protein>
<dbReference type="EMBL" id="JBJURJ010000002">
    <property type="protein sequence ID" value="MFM9327398.1"/>
    <property type="molecule type" value="Genomic_DNA"/>
</dbReference>
<organism evidence="1 2">
    <name type="scientific">Paenibacillus mesotrionivorans</name>
    <dbReference type="NCBI Taxonomy" id="3160968"/>
    <lineage>
        <taxon>Bacteria</taxon>
        <taxon>Bacillati</taxon>
        <taxon>Bacillota</taxon>
        <taxon>Bacilli</taxon>
        <taxon>Bacillales</taxon>
        <taxon>Paenibacillaceae</taxon>
        <taxon>Paenibacillus</taxon>
    </lineage>
</organism>
<evidence type="ECO:0000313" key="2">
    <source>
        <dbReference type="Proteomes" id="UP001631969"/>
    </source>
</evidence>
<keyword evidence="1" id="KW-0547">Nucleotide-binding</keyword>
<accession>A0ACC7NS39</accession>
<sequence length="615" mass="67699">MRMGGMYGGGMPPGGIHKGPDSPKAKWSEMDFARAFKLFKPYTRLLGLILLLALASALIGLVPPLLVKEVVDHAIPDGNKDLLLEMVLLMVLLPVAAGLLGVWQNHLNNKVGQSVMRDLRHKLFGNLQRQSMAFYTHSRSGEIIQRLTGDVQAVQGIVTGTVVNAITQAAITITTAVILIRLNWQLALIALVILPLFIWPVRRVSATRKRLRVETQRARGEMSAMLGDLFGISGAMLTRLFGREGYQEQRFGTFNEKVMGLELRVNLVGRWYSMAVGLLAPLGTAVIFWYGGVSVMNNSLTVGGIVAFVFYAGRLYGPVTTLLNLHVEAATAMGIFVRLFEYMDMEPDIKDAPEAQELYNIAGRVEYRNVSFRYGGSSQGKHALRSISFQAEPGELVAIVGPSGAGKTTLIGLLARLHDPTEGVVEVDGKALRMITQSSLRKGLAFVTQDSFLFHATIRENLQFARLDATDAELEQACRDAYIHDMIAGLPEGYDTMVGERGHRLSGGERQRLAIARAILRNPRILVLDEATSHLDSESEAYVQAALERLMLGRTTLVIAHRLSTILAADRILVLEEGRLAEQGTHEELLAQNGLYARLYRTQFLKSTPKSEAKL</sequence>
<evidence type="ECO:0000313" key="1">
    <source>
        <dbReference type="EMBL" id="MFM9327398.1"/>
    </source>
</evidence>
<dbReference type="Proteomes" id="UP001631969">
    <property type="component" value="Unassembled WGS sequence"/>
</dbReference>
<reference evidence="1" key="1">
    <citation type="submission" date="2024-12" db="EMBL/GenBank/DDBJ databases">
        <authorList>
            <person name="Wu N."/>
        </authorList>
    </citation>
    <scope>NUCLEOTIDE SEQUENCE</scope>
    <source>
        <strain evidence="1">P15</strain>
    </source>
</reference>
<proteinExistence type="predicted"/>
<gene>
    <name evidence="1" type="ORF">ACI1P1_03695</name>
</gene>
<keyword evidence="2" id="KW-1185">Reference proteome</keyword>
<keyword evidence="1" id="KW-0067">ATP-binding</keyword>
<name>A0ACC7NS39_9BACL</name>
<comment type="caution">
    <text evidence="1">The sequence shown here is derived from an EMBL/GenBank/DDBJ whole genome shotgun (WGS) entry which is preliminary data.</text>
</comment>